<dbReference type="KEGG" id="fcy:FRACYDRAFT_255479"/>
<proteinExistence type="predicted"/>
<name>A0A1E7EL23_9STRA</name>
<feature type="transmembrane region" description="Helical" evidence="1">
    <location>
        <begin position="153"/>
        <end position="174"/>
    </location>
</feature>
<accession>A0A1E7EL23</accession>
<sequence>MPSNEINPLQIRSKSLEDDDILLRGILQELEEVAKFVVVPPPTVALLLPLNEHCGKILAVLFHLELVEEEEADQHPIVANKSYQLKTRFKLYFRERLNVLSLAVEHENITQNMRLSIVLGKLGGKMMGVKTIGRIDTTSIQSYSSWKLTVKFFFVWSIVLLLIATATTTVEASIRGARQDEHKQQDQVRHSHRRLSLPVDTEKTLYKKYTRWEDGRDDEVWCCESTEG</sequence>
<dbReference type="AlphaFoldDB" id="A0A1E7EL23"/>
<protein>
    <submittedName>
        <fullName evidence="2">Uncharacterized protein</fullName>
    </submittedName>
</protein>
<dbReference type="EMBL" id="KV784418">
    <property type="protein sequence ID" value="OEU06253.1"/>
    <property type="molecule type" value="Genomic_DNA"/>
</dbReference>
<dbReference type="InParanoid" id="A0A1E7EL23"/>
<dbReference type="Proteomes" id="UP000095751">
    <property type="component" value="Unassembled WGS sequence"/>
</dbReference>
<keyword evidence="3" id="KW-1185">Reference proteome</keyword>
<keyword evidence="1" id="KW-0812">Transmembrane</keyword>
<organism evidence="2 3">
    <name type="scientific">Fragilariopsis cylindrus CCMP1102</name>
    <dbReference type="NCBI Taxonomy" id="635003"/>
    <lineage>
        <taxon>Eukaryota</taxon>
        <taxon>Sar</taxon>
        <taxon>Stramenopiles</taxon>
        <taxon>Ochrophyta</taxon>
        <taxon>Bacillariophyta</taxon>
        <taxon>Bacillariophyceae</taxon>
        <taxon>Bacillariophycidae</taxon>
        <taxon>Bacillariales</taxon>
        <taxon>Bacillariaceae</taxon>
        <taxon>Fragilariopsis</taxon>
    </lineage>
</organism>
<reference evidence="2 3" key="1">
    <citation type="submission" date="2016-09" db="EMBL/GenBank/DDBJ databases">
        <title>Extensive genetic diversity and differential bi-allelic expression allows diatom success in the polar Southern Ocean.</title>
        <authorList>
            <consortium name="DOE Joint Genome Institute"/>
            <person name="Mock T."/>
            <person name="Otillar R.P."/>
            <person name="Strauss J."/>
            <person name="Dupont C."/>
            <person name="Frickenhaus S."/>
            <person name="Maumus F."/>
            <person name="Mcmullan M."/>
            <person name="Sanges R."/>
            <person name="Schmutz J."/>
            <person name="Toseland A."/>
            <person name="Valas R."/>
            <person name="Veluchamy A."/>
            <person name="Ward B.J."/>
            <person name="Allen A."/>
            <person name="Barry K."/>
            <person name="Falciatore A."/>
            <person name="Ferrante M."/>
            <person name="Fortunato A.E."/>
            <person name="Gloeckner G."/>
            <person name="Gruber A."/>
            <person name="Hipkin R."/>
            <person name="Janech M."/>
            <person name="Kroth P."/>
            <person name="Leese F."/>
            <person name="Lindquist E."/>
            <person name="Lyon B.R."/>
            <person name="Martin J."/>
            <person name="Mayer C."/>
            <person name="Parker M."/>
            <person name="Quesneville H."/>
            <person name="Raymond J."/>
            <person name="Uhlig C."/>
            <person name="Valentin K.U."/>
            <person name="Worden A.Z."/>
            <person name="Armbrust E.V."/>
            <person name="Bowler C."/>
            <person name="Green B."/>
            <person name="Moulton V."/>
            <person name="Van Oosterhout C."/>
            <person name="Grigoriev I."/>
        </authorList>
    </citation>
    <scope>NUCLEOTIDE SEQUENCE [LARGE SCALE GENOMIC DNA]</scope>
    <source>
        <strain evidence="2 3">CCMP1102</strain>
    </source>
</reference>
<evidence type="ECO:0000256" key="1">
    <source>
        <dbReference type="SAM" id="Phobius"/>
    </source>
</evidence>
<keyword evidence="1" id="KW-0472">Membrane</keyword>
<keyword evidence="1" id="KW-1133">Transmembrane helix</keyword>
<gene>
    <name evidence="2" type="ORF">FRACYDRAFT_255479</name>
</gene>
<evidence type="ECO:0000313" key="2">
    <source>
        <dbReference type="EMBL" id="OEU06253.1"/>
    </source>
</evidence>
<evidence type="ECO:0000313" key="3">
    <source>
        <dbReference type="Proteomes" id="UP000095751"/>
    </source>
</evidence>